<organism evidence="3 4">
    <name type="scientific">Effrenium voratum</name>
    <dbReference type="NCBI Taxonomy" id="2562239"/>
    <lineage>
        <taxon>Eukaryota</taxon>
        <taxon>Sar</taxon>
        <taxon>Alveolata</taxon>
        <taxon>Dinophyceae</taxon>
        <taxon>Suessiales</taxon>
        <taxon>Symbiodiniaceae</taxon>
        <taxon>Effrenium</taxon>
    </lineage>
</organism>
<name>A0AA36JJV1_9DINO</name>
<sequence>MVVARPSRGGTGSSRKDRLEQIYCREAQKDLLVSKYFDQCKVRRQESATDDASATSHQDQLLVQGSGIEVAPEDEKPEPEDDAVSSYSVSAYTTGTPQQRNGSISARLPTPVIRPGSGAVPAMTPRSSRGATPRGATPRGATPRGATPRGATPSGTSSNAGRALNDAAYASAPAPLDAISERGPTPAASEPRSPGLEWSVLDKIAAELHKQDNQRAKQRDLELKQRLRQDLDKQIADEKLKQDRAKAEEQRYLQLQEEHLNNWHSRIEQRAVERLQKIEATQQERDCQLAIIRARREEEKQQEQQERKALMDSLNRDALLEKQEAEVRMKARRDQVQKAFQETSEAAMKRKELADRQAFQEQQRVEAYEQLRAEREEHRREAAEKEAAQRKAIEKNAGVRAVAMQRQADDVESKAAQERAAKERAMEQQEQANRKKLEAMKCQTQEYLLQQMKEKQLRKAAEAEKARCLAQEKAAEVKNIEAKERERDDFKKRMIREHRSELERQIAARARLKPNKEAMSDCELRLNKQLLEKAGSESKAVPCQLCGAASAETEPGEARPSLQPNFFNAFSEGESTYDEAFFHRPHNVLGSVSYEDHAINAVDANVFEETPSAGAAEALQTYWPGDAQVNVNRIGPKPSWEYSNVEYVEPYLPSGSSGDGTGGSTLKAAQWFDTSVLKYNGLGQPQLPPKGTGARLKADGSWVQRAMNTSLQCKEAGCTATSKLKVYDPSDEEVSRCRLSIQVHPTDFDNQWSQEFIKTWKVNDHLATAMCNPNAMGCNASHWRPLVPCLQDLSVDHLLETGSLVIEGTINKLVDECPYEGFLLNGVATVTCMARLKPVLLARTPPNAEFGGASAALRQYANGAAGTAGAAGGSGTAGGGSGTAGAASVWGSSGVLGAGGALGAASAMGAGVGADAAGQGAMNASQIATALRDRLAPGMTFRSAANLRCCAPGCSARGVVQVDPVILRAGATCLLNFSVVQTDFDEAVGNDRERIEFIDIEGLGNVSTHVKPGRNPCTEEYSTGKKISMGDRVFTVFHDQNVTQQLLNPPLGFLSINSKISDQVDDCAWNDSLFDAMATVTCKLPQS</sequence>
<evidence type="ECO:0000313" key="4">
    <source>
        <dbReference type="Proteomes" id="UP001178507"/>
    </source>
</evidence>
<feature type="compositionally biased region" description="Basic and acidic residues" evidence="2">
    <location>
        <begin position="407"/>
        <end position="433"/>
    </location>
</feature>
<feature type="compositionally biased region" description="Polar residues" evidence="2">
    <location>
        <begin position="50"/>
        <end position="63"/>
    </location>
</feature>
<feature type="coiled-coil region" evidence="1">
    <location>
        <begin position="228"/>
        <end position="258"/>
    </location>
</feature>
<gene>
    <name evidence="3" type="ORF">EVOR1521_LOCUS28814</name>
</gene>
<reference evidence="3" key="1">
    <citation type="submission" date="2023-08" db="EMBL/GenBank/DDBJ databases">
        <authorList>
            <person name="Chen Y."/>
            <person name="Shah S."/>
            <person name="Dougan E. K."/>
            <person name="Thang M."/>
            <person name="Chan C."/>
        </authorList>
    </citation>
    <scope>NUCLEOTIDE SEQUENCE</scope>
</reference>
<protein>
    <submittedName>
        <fullName evidence="3">Uncharacterized protein</fullName>
    </submittedName>
</protein>
<feature type="region of interest" description="Disordered" evidence="2">
    <location>
        <begin position="44"/>
        <end position="161"/>
    </location>
</feature>
<keyword evidence="4" id="KW-1185">Reference proteome</keyword>
<evidence type="ECO:0000313" key="3">
    <source>
        <dbReference type="EMBL" id="CAJ1407009.1"/>
    </source>
</evidence>
<evidence type="ECO:0000256" key="2">
    <source>
        <dbReference type="SAM" id="MobiDB-lite"/>
    </source>
</evidence>
<dbReference type="EMBL" id="CAUJNA010003654">
    <property type="protein sequence ID" value="CAJ1407009.1"/>
    <property type="molecule type" value="Genomic_DNA"/>
</dbReference>
<keyword evidence="1" id="KW-0175">Coiled coil</keyword>
<feature type="compositionally biased region" description="Acidic residues" evidence="2">
    <location>
        <begin position="71"/>
        <end position="83"/>
    </location>
</feature>
<feature type="compositionally biased region" description="Polar residues" evidence="2">
    <location>
        <begin position="85"/>
        <end position="104"/>
    </location>
</feature>
<accession>A0AA36JJV1</accession>
<evidence type="ECO:0000256" key="1">
    <source>
        <dbReference type="SAM" id="Coils"/>
    </source>
</evidence>
<dbReference type="AlphaFoldDB" id="A0AA36JJV1"/>
<proteinExistence type="predicted"/>
<feature type="region of interest" description="Disordered" evidence="2">
    <location>
        <begin position="404"/>
        <end position="433"/>
    </location>
</feature>
<comment type="caution">
    <text evidence="3">The sequence shown here is derived from an EMBL/GenBank/DDBJ whole genome shotgun (WGS) entry which is preliminary data.</text>
</comment>
<dbReference type="Proteomes" id="UP001178507">
    <property type="component" value="Unassembled WGS sequence"/>
</dbReference>